<dbReference type="GO" id="GO:0007165">
    <property type="term" value="P:signal transduction"/>
    <property type="evidence" value="ECO:0007669"/>
    <property type="project" value="InterPro"/>
</dbReference>
<keyword evidence="2" id="KW-1185">Reference proteome</keyword>
<name>A0A1C2FZ28_9GAMM</name>
<dbReference type="SUPFAM" id="SSF50341">
    <property type="entry name" value="CheW-like"/>
    <property type="match status" value="1"/>
</dbReference>
<dbReference type="PROSITE" id="PS50851">
    <property type="entry name" value="CHEW"/>
    <property type="match status" value="1"/>
</dbReference>
<protein>
    <submittedName>
        <fullName evidence="1">Uncharacterized protein</fullName>
    </submittedName>
</protein>
<dbReference type="OrthoDB" id="5765252at2"/>
<dbReference type="Proteomes" id="UP000253250">
    <property type="component" value="Unassembled WGS sequence"/>
</dbReference>
<dbReference type="AlphaFoldDB" id="A0A1C2FZ28"/>
<reference evidence="1 2" key="1">
    <citation type="submission" date="2018-02" db="EMBL/GenBank/DDBJ databases">
        <title>Insights into the biology of acidophilic members of the Acidiferrobacteraceae family derived from comparative genomic analyses.</title>
        <authorList>
            <person name="Issotta F."/>
            <person name="Thyssen C."/>
            <person name="Mena C."/>
            <person name="Moya A."/>
            <person name="Bellenberg S."/>
            <person name="Sproer C."/>
            <person name="Covarrubias P.C."/>
            <person name="Sand W."/>
            <person name="Quatrini R."/>
            <person name="Vera M."/>
        </authorList>
    </citation>
    <scope>NUCLEOTIDE SEQUENCE [LARGE SCALE GENOMIC DNA]</scope>
    <source>
        <strain evidence="2">m-1</strain>
    </source>
</reference>
<evidence type="ECO:0000313" key="1">
    <source>
        <dbReference type="EMBL" id="RCN58657.1"/>
    </source>
</evidence>
<organism evidence="1 2">
    <name type="scientific">Acidiferrobacter thiooxydans</name>
    <dbReference type="NCBI Taxonomy" id="163359"/>
    <lineage>
        <taxon>Bacteria</taxon>
        <taxon>Pseudomonadati</taxon>
        <taxon>Pseudomonadota</taxon>
        <taxon>Gammaproteobacteria</taxon>
        <taxon>Acidiferrobacterales</taxon>
        <taxon>Acidiferrobacteraceae</taxon>
        <taxon>Acidiferrobacter</taxon>
    </lineage>
</organism>
<dbReference type="EMBL" id="PSYR01000001">
    <property type="protein sequence ID" value="RCN58657.1"/>
    <property type="molecule type" value="Genomic_DNA"/>
</dbReference>
<comment type="caution">
    <text evidence="1">The sequence shown here is derived from an EMBL/GenBank/DDBJ whole genome shotgun (WGS) entry which is preliminary data.</text>
</comment>
<accession>A0A1C2FZ28</accession>
<dbReference type="GO" id="GO:0006935">
    <property type="term" value="P:chemotaxis"/>
    <property type="evidence" value="ECO:0007669"/>
    <property type="project" value="InterPro"/>
</dbReference>
<dbReference type="SMART" id="SM00260">
    <property type="entry name" value="CheW"/>
    <property type="match status" value="1"/>
</dbReference>
<dbReference type="InterPro" id="IPR002545">
    <property type="entry name" value="CheW-lke_dom"/>
</dbReference>
<dbReference type="STRING" id="163359.A9R16_02090"/>
<dbReference type="RefSeq" id="WP_065971675.1">
    <property type="nucleotide sequence ID" value="NZ_CP080624.1"/>
</dbReference>
<dbReference type="Gene3D" id="2.40.50.180">
    <property type="entry name" value="CheA-289, Domain 4"/>
    <property type="match status" value="1"/>
</dbReference>
<dbReference type="Pfam" id="PF01584">
    <property type="entry name" value="CheW"/>
    <property type="match status" value="1"/>
</dbReference>
<gene>
    <name evidence="1" type="ORF">C4900_02420</name>
</gene>
<evidence type="ECO:0000313" key="2">
    <source>
        <dbReference type="Proteomes" id="UP000253250"/>
    </source>
</evidence>
<sequence>MALASDRVHALLLPVCDRYLLVPSALVAEVGVVERLTPLPLSPSWVLGVMSWRSRPIAVCDLGRFWGPPATIGPKSRVAVFYPLPGRAPTEFFAILTNAEPQSRTIEAPSVLLTDEDAVHPYLAVSLDIDGKRAGIPDLAGLKELFYDPVAAEAPLSVAPVIA</sequence>
<dbReference type="InterPro" id="IPR036061">
    <property type="entry name" value="CheW-like_dom_sf"/>
</dbReference>
<proteinExistence type="predicted"/>